<dbReference type="Proteomes" id="UP000217186">
    <property type="component" value="Chromosome"/>
</dbReference>
<dbReference type="EMBL" id="CP016776">
    <property type="protein sequence ID" value="ASY19955.1"/>
    <property type="molecule type" value="Genomic_DNA"/>
</dbReference>
<dbReference type="OrthoDB" id="154912at2"/>
<feature type="transmembrane region" description="Helical" evidence="1">
    <location>
        <begin position="99"/>
        <end position="120"/>
    </location>
</feature>
<evidence type="ECO:0000313" key="2">
    <source>
        <dbReference type="EMBL" id="ASY19955.1"/>
    </source>
</evidence>
<dbReference type="Pfam" id="PF19700">
    <property type="entry name" value="DUF6198"/>
    <property type="match status" value="1"/>
</dbReference>
<evidence type="ECO:0000256" key="1">
    <source>
        <dbReference type="SAM" id="Phobius"/>
    </source>
</evidence>
<evidence type="ECO:0000313" key="3">
    <source>
        <dbReference type="Proteomes" id="UP000217186"/>
    </source>
</evidence>
<proteinExistence type="predicted"/>
<dbReference type="InterPro" id="IPR038750">
    <property type="entry name" value="YczE/YyaS-like"/>
</dbReference>
<dbReference type="RefSeq" id="WP_095685824.1">
    <property type="nucleotide sequence ID" value="NZ_CP016776.1"/>
</dbReference>
<keyword evidence="1" id="KW-0812">Transmembrane</keyword>
<sequence>MSSNAFMEFLRPHRTVPITPWTAQSKWDLGVSRVLILWVGLFIFGLGDAFVIQSNIGNGPWSVLAQGISKNLDITMGWSTFGISALVLLAWIPLRERPGFGTISNIVIIALAIEIGVTYIPLQENYLIGILYTLLGIAMVGAASAIYITCGLGPGPRDGLMTGIHFKTGIRVGRVRLAIESTVFALGWLLGGTVGLGTLLFAGLIGQSIAVALGVVSRLTSK</sequence>
<dbReference type="KEGG" id="pvn:A7sIIA15_03560"/>
<name>A0A249KTB9_9ACTN</name>
<feature type="transmembrane region" description="Helical" evidence="1">
    <location>
        <begin position="126"/>
        <end position="152"/>
    </location>
</feature>
<keyword evidence="3" id="KW-1185">Reference proteome</keyword>
<accession>A0A249KTB9</accession>
<keyword evidence="1" id="KW-0472">Membrane</keyword>
<reference evidence="2 3" key="1">
    <citation type="submission" date="2016-07" db="EMBL/GenBank/DDBJ databases">
        <title>High microdiversification within the ubiquitous acI lineage of Actinobacteria.</title>
        <authorList>
            <person name="Neuenschwander S.M."/>
            <person name="Salcher M."/>
            <person name="Ghai R."/>
            <person name="Pernthaler J."/>
        </authorList>
    </citation>
    <scope>NUCLEOTIDE SEQUENCE [LARGE SCALE GENOMIC DNA]</scope>
    <source>
        <strain evidence="2">MMS-IIA-15</strain>
    </source>
</reference>
<feature type="transmembrane region" description="Helical" evidence="1">
    <location>
        <begin position="34"/>
        <end position="54"/>
    </location>
</feature>
<evidence type="ECO:0008006" key="4">
    <source>
        <dbReference type="Google" id="ProtNLM"/>
    </source>
</evidence>
<dbReference type="PANTHER" id="PTHR40078">
    <property type="entry name" value="INTEGRAL MEMBRANE PROTEIN-RELATED"/>
    <property type="match status" value="1"/>
</dbReference>
<keyword evidence="1" id="KW-1133">Transmembrane helix</keyword>
<gene>
    <name evidence="2" type="ORF">A7sIIA15_03560</name>
</gene>
<dbReference type="AlphaFoldDB" id="A0A249KTB9"/>
<feature type="transmembrane region" description="Helical" evidence="1">
    <location>
        <begin position="74"/>
        <end position="92"/>
    </location>
</feature>
<dbReference type="PANTHER" id="PTHR40078:SF1">
    <property type="entry name" value="INTEGRAL MEMBRANE PROTEIN"/>
    <property type="match status" value="1"/>
</dbReference>
<protein>
    <recommendedName>
        <fullName evidence="4">YitT family protein</fullName>
    </recommendedName>
</protein>
<organism evidence="2 3">
    <name type="scientific">Candidatus Planktophila vernalis</name>
    <dbReference type="NCBI Taxonomy" id="1884907"/>
    <lineage>
        <taxon>Bacteria</taxon>
        <taxon>Bacillati</taxon>
        <taxon>Actinomycetota</taxon>
        <taxon>Actinomycetes</taxon>
        <taxon>Candidatus Nanopelagicales</taxon>
        <taxon>Candidatus Nanopelagicaceae</taxon>
        <taxon>Candidatus Planktophila</taxon>
    </lineage>
</organism>